<gene>
    <name evidence="8" type="ORF">M0654_13630</name>
</gene>
<evidence type="ECO:0000256" key="3">
    <source>
        <dbReference type="ARBA" id="ARBA00020552"/>
    </source>
</evidence>
<evidence type="ECO:0000256" key="2">
    <source>
        <dbReference type="ARBA" id="ARBA00010270"/>
    </source>
</evidence>
<evidence type="ECO:0000256" key="5">
    <source>
        <dbReference type="ARBA" id="ARBA00022734"/>
    </source>
</evidence>
<dbReference type="EMBL" id="JALPRY010000015">
    <property type="protein sequence ID" value="MCK8781021.1"/>
    <property type="molecule type" value="Genomic_DNA"/>
</dbReference>
<keyword evidence="4" id="KW-0472">Membrane</keyword>
<dbReference type="Proteomes" id="UP001202827">
    <property type="component" value="Unassembled WGS sequence"/>
</dbReference>
<feature type="region of interest" description="Disordered" evidence="7">
    <location>
        <begin position="245"/>
        <end position="264"/>
    </location>
</feature>
<dbReference type="InterPro" id="IPR012413">
    <property type="entry name" value="BA14K"/>
</dbReference>
<organism evidence="8 9">
    <name type="scientific">Neorhizobium turbinariae</name>
    <dbReference type="NCBI Taxonomy" id="2937795"/>
    <lineage>
        <taxon>Bacteria</taxon>
        <taxon>Pseudomonadati</taxon>
        <taxon>Pseudomonadota</taxon>
        <taxon>Alphaproteobacteria</taxon>
        <taxon>Hyphomicrobiales</taxon>
        <taxon>Rhizobiaceae</taxon>
        <taxon>Rhizobium/Agrobacterium group</taxon>
        <taxon>Neorhizobium</taxon>
    </lineage>
</organism>
<evidence type="ECO:0000313" key="9">
    <source>
        <dbReference type="Proteomes" id="UP001202827"/>
    </source>
</evidence>
<dbReference type="RefSeq" id="WP_248683608.1">
    <property type="nucleotide sequence ID" value="NZ_JALPRY010000015.1"/>
</dbReference>
<keyword evidence="5" id="KW-0430">Lectin</keyword>
<evidence type="ECO:0000256" key="4">
    <source>
        <dbReference type="ARBA" id="ARBA00022475"/>
    </source>
</evidence>
<comment type="subcellular location">
    <subcellularLocation>
        <location evidence="1">Membrane</location>
        <topology evidence="1">Single-pass membrane protein</topology>
    </subcellularLocation>
</comment>
<accession>A0ABT0IT39</accession>
<proteinExistence type="inferred from homology"/>
<comment type="function">
    <text evidence="6">Has immunoglobulin-binding and hemagglutination properties, and can bind to mannose. Essential for virulence. May be involved in LPS biosynthesis or polysaccharide transport.</text>
</comment>
<dbReference type="Pfam" id="PF07886">
    <property type="entry name" value="BA14K"/>
    <property type="match status" value="2"/>
</dbReference>
<evidence type="ECO:0000256" key="6">
    <source>
        <dbReference type="ARBA" id="ARBA00025321"/>
    </source>
</evidence>
<comment type="similarity">
    <text evidence="2">Belongs to the BA14k family.</text>
</comment>
<keyword evidence="9" id="KW-1185">Reference proteome</keyword>
<name>A0ABT0IT39_9HYPH</name>
<comment type="caution">
    <text evidence="8">The sequence shown here is derived from an EMBL/GenBank/DDBJ whole genome shotgun (WGS) entry which is preliminary data.</text>
</comment>
<sequence length="264" mass="28998">MKPVLMLLASLVLVVMVFLSGVIITANVIAEPEPHRFANLDTPDLWTSKPKPVDASKQTYERIEPALPAATETASTATDNDAAAIQNASAPANDNQMPNAIDATTTASVQPDMAVANTADMLPIEEPQQPMINSAQAQWCYARYRSYRVEDNTYQPYGGGPRRQCKAPGPVATSVADENVATVSNQRSQQRQSVAPAQEEYVRDPDIDIGYDEPVDNQQPQYADSATVGAHLEWCFNRYRSYRVEDNSYQPSGGGPRRECRSPY</sequence>
<reference evidence="8 9" key="1">
    <citation type="submission" date="2022-04" db="EMBL/GenBank/DDBJ databases">
        <title>Rhizobium coralii sp. nov., isolated from coral Turbinaria peltata.</title>
        <authorList>
            <person name="Sun H."/>
        </authorList>
    </citation>
    <scope>NUCLEOTIDE SEQUENCE [LARGE SCALE GENOMIC DNA]</scope>
    <source>
        <strain evidence="8 9">NTR19</strain>
    </source>
</reference>
<protein>
    <recommendedName>
        <fullName evidence="3">Lectin-like protein BA14k</fullName>
    </recommendedName>
</protein>
<evidence type="ECO:0000256" key="7">
    <source>
        <dbReference type="SAM" id="MobiDB-lite"/>
    </source>
</evidence>
<evidence type="ECO:0000256" key="1">
    <source>
        <dbReference type="ARBA" id="ARBA00004167"/>
    </source>
</evidence>
<keyword evidence="4" id="KW-1003">Cell membrane</keyword>
<evidence type="ECO:0000313" key="8">
    <source>
        <dbReference type="EMBL" id="MCK8781021.1"/>
    </source>
</evidence>